<proteinExistence type="predicted"/>
<evidence type="ECO:0000313" key="1">
    <source>
        <dbReference type="EMBL" id="CAD9004663.1"/>
    </source>
</evidence>
<organism evidence="1">
    <name type="scientific">Eutreptiella gymnastica</name>
    <dbReference type="NCBI Taxonomy" id="73025"/>
    <lineage>
        <taxon>Eukaryota</taxon>
        <taxon>Discoba</taxon>
        <taxon>Euglenozoa</taxon>
        <taxon>Euglenida</taxon>
        <taxon>Spirocuta</taxon>
        <taxon>Euglenophyceae</taxon>
        <taxon>Eutreptiales</taxon>
        <taxon>Eutreptiaceae</taxon>
        <taxon>Eutreptiella</taxon>
    </lineage>
</organism>
<protein>
    <submittedName>
        <fullName evidence="1">Uncharacterized protein</fullName>
    </submittedName>
</protein>
<reference evidence="1" key="1">
    <citation type="submission" date="2021-01" db="EMBL/GenBank/DDBJ databases">
        <authorList>
            <person name="Corre E."/>
            <person name="Pelletier E."/>
            <person name="Niang G."/>
            <person name="Scheremetjew M."/>
            <person name="Finn R."/>
            <person name="Kale V."/>
            <person name="Holt S."/>
            <person name="Cochrane G."/>
            <person name="Meng A."/>
            <person name="Brown T."/>
            <person name="Cohen L."/>
        </authorList>
    </citation>
    <scope>NUCLEOTIDE SEQUENCE</scope>
    <source>
        <strain evidence="1">NIES-381</strain>
    </source>
</reference>
<sequence>MLTSCMSSSDAVGSQVLAKGCHLSQVVVHACMNGPLDLGHWMSLLWAVCPWVSLHSEQTALLLSHGAAQPSHRTLPQSHWSHSMRLVPLNGSHAVQWAQHSQDGNQKLK</sequence>
<dbReference type="AlphaFoldDB" id="A0A7S1I8X7"/>
<name>A0A7S1I8X7_9EUGL</name>
<accession>A0A7S1I8X7</accession>
<dbReference type="EMBL" id="HBGA01043431">
    <property type="protein sequence ID" value="CAD9004663.1"/>
    <property type="molecule type" value="Transcribed_RNA"/>
</dbReference>
<gene>
    <name evidence="1" type="ORF">EGYM00392_LOCUS15749</name>
</gene>